<dbReference type="Pfam" id="PF02625">
    <property type="entry name" value="XdhC_CoxI"/>
    <property type="match status" value="1"/>
</dbReference>
<protein>
    <submittedName>
        <fullName evidence="3">XdhC family protein</fullName>
    </submittedName>
</protein>
<accession>A0ABW1PIJ2</accession>
<dbReference type="InterPro" id="IPR052698">
    <property type="entry name" value="MoCofactor_Util/Proc"/>
</dbReference>
<evidence type="ECO:0000313" key="4">
    <source>
        <dbReference type="Proteomes" id="UP001596287"/>
    </source>
</evidence>
<keyword evidence="4" id="KW-1185">Reference proteome</keyword>
<proteinExistence type="predicted"/>
<reference evidence="4" key="1">
    <citation type="journal article" date="2019" name="Int. J. Syst. Evol. Microbiol.">
        <title>The Global Catalogue of Microorganisms (GCM) 10K type strain sequencing project: providing services to taxonomists for standard genome sequencing and annotation.</title>
        <authorList>
            <consortium name="The Broad Institute Genomics Platform"/>
            <consortium name="The Broad Institute Genome Sequencing Center for Infectious Disease"/>
            <person name="Wu L."/>
            <person name="Ma J."/>
        </authorList>
    </citation>
    <scope>NUCLEOTIDE SEQUENCE [LARGE SCALE GENOMIC DNA]</scope>
    <source>
        <strain evidence="4">CCUG 49679</strain>
    </source>
</reference>
<organism evidence="3 4">
    <name type="scientific">Flavobacterium qiangtangense</name>
    <dbReference type="NCBI Taxonomy" id="1442595"/>
    <lineage>
        <taxon>Bacteria</taxon>
        <taxon>Pseudomonadati</taxon>
        <taxon>Bacteroidota</taxon>
        <taxon>Flavobacteriia</taxon>
        <taxon>Flavobacteriales</taxon>
        <taxon>Flavobacteriaceae</taxon>
        <taxon>Flavobacterium</taxon>
    </lineage>
</organism>
<gene>
    <name evidence="3" type="ORF">ACFPVY_01795</name>
</gene>
<sequence>MKEITEILKSYAKAKKEGKKTALATVVKVEGSSYRQPGARMLVTEDGILTGAISGGCLEGDALRKALLAINQTQNKLITYDTSNEGDVEFGVQLGCNGIVHILFEYIDDSRSGNPMELLQKIADERQEAVMLTLFSLGRNTSQIGTKLLYRKNEIPTENDFGILEDIDNVLLKRATVIKKIKLENADHEALIEYIAPPISLIIAGAGNDVQPVVKMADLMGWEVTLGDGRAAHSTEKRFPEAKKVIVAKPEELVGSTKIDAQTYFVLMTHNYKYDLEVLKLLLETDCVYIGILGPKTKLDRMLDDLKKEGIMVTDNQLDKIYGPIGLDIGAENSEEIALSIISEIKAVIEGKKGTSLKYKIDKIHTAANVV</sequence>
<dbReference type="RefSeq" id="WP_379789981.1">
    <property type="nucleotide sequence ID" value="NZ_JBHSQB010000003.1"/>
</dbReference>
<evidence type="ECO:0000259" key="1">
    <source>
        <dbReference type="Pfam" id="PF02625"/>
    </source>
</evidence>
<dbReference type="InterPro" id="IPR003777">
    <property type="entry name" value="XdhC_CoxI"/>
</dbReference>
<comment type="caution">
    <text evidence="3">The sequence shown here is derived from an EMBL/GenBank/DDBJ whole genome shotgun (WGS) entry which is preliminary data.</text>
</comment>
<feature type="domain" description="XdhC- CoxI" evidence="1">
    <location>
        <begin position="16"/>
        <end position="81"/>
    </location>
</feature>
<dbReference type="Pfam" id="PF13478">
    <property type="entry name" value="XdhC_C"/>
    <property type="match status" value="1"/>
</dbReference>
<dbReference type="EMBL" id="JBHSQB010000003">
    <property type="protein sequence ID" value="MFC6095364.1"/>
    <property type="molecule type" value="Genomic_DNA"/>
</dbReference>
<feature type="domain" description="XdhC Rossmann" evidence="2">
    <location>
        <begin position="201"/>
        <end position="345"/>
    </location>
</feature>
<dbReference type="PANTHER" id="PTHR30388:SF6">
    <property type="entry name" value="XANTHINE DEHYDROGENASE SUBUNIT A-RELATED"/>
    <property type="match status" value="1"/>
</dbReference>
<name>A0ABW1PIJ2_9FLAO</name>
<evidence type="ECO:0000313" key="3">
    <source>
        <dbReference type="EMBL" id="MFC6095364.1"/>
    </source>
</evidence>
<dbReference type="InterPro" id="IPR027051">
    <property type="entry name" value="XdhC_Rossmann_dom"/>
</dbReference>
<evidence type="ECO:0000259" key="2">
    <source>
        <dbReference type="Pfam" id="PF13478"/>
    </source>
</evidence>
<dbReference type="Gene3D" id="3.40.50.720">
    <property type="entry name" value="NAD(P)-binding Rossmann-like Domain"/>
    <property type="match status" value="1"/>
</dbReference>
<dbReference type="PANTHER" id="PTHR30388">
    <property type="entry name" value="ALDEHYDE OXIDOREDUCTASE MOLYBDENUM COFACTOR ASSEMBLY PROTEIN"/>
    <property type="match status" value="1"/>
</dbReference>
<dbReference type="Proteomes" id="UP001596287">
    <property type="component" value="Unassembled WGS sequence"/>
</dbReference>